<sequence length="203" mass="21224">MSVLMKWARRTALGLFLTTTALLGGCASAYLDGSTKEIPAAQFKKPASPAPVQVLFDFQTKGVANAHATALLRDRVIAQVKASGLFSDASTNATPNGAVLSITVNNVPLTDDAFSKGFVTGLTFGLAGSQVSDGYVCTATYRASNNAAPLTKQARHAIHTTMGAAATPGNATKMPDHQEAAFQMTTQVVSNLLNHLSHDANFK</sequence>
<name>A0ACC6CBZ9_9BURK</name>
<organism evidence="1 2">
    <name type="scientific">Roseateles hydrophilus</name>
    <dbReference type="NCBI Taxonomy" id="2975054"/>
    <lineage>
        <taxon>Bacteria</taxon>
        <taxon>Pseudomonadati</taxon>
        <taxon>Pseudomonadota</taxon>
        <taxon>Betaproteobacteria</taxon>
        <taxon>Burkholderiales</taxon>
        <taxon>Sphaerotilaceae</taxon>
        <taxon>Roseateles</taxon>
    </lineage>
</organism>
<evidence type="ECO:0000313" key="2">
    <source>
        <dbReference type="Proteomes" id="UP001076464"/>
    </source>
</evidence>
<dbReference type="EMBL" id="JAPPUY010000003">
    <property type="protein sequence ID" value="MCY4745805.1"/>
    <property type="molecule type" value="Genomic_DNA"/>
</dbReference>
<evidence type="ECO:0000313" key="1">
    <source>
        <dbReference type="EMBL" id="MCY4745805.1"/>
    </source>
</evidence>
<protein>
    <submittedName>
        <fullName evidence="1">Uncharacterized protein</fullName>
    </submittedName>
</protein>
<comment type="caution">
    <text evidence="1">The sequence shown here is derived from an EMBL/GenBank/DDBJ whole genome shotgun (WGS) entry which is preliminary data.</text>
</comment>
<reference evidence="1" key="1">
    <citation type="submission" date="2022-08" db="EMBL/GenBank/DDBJ databases">
        <title>Genome sequencing of Pelomonas sp. UHG3.</title>
        <authorList>
            <person name="So Y."/>
        </authorList>
    </citation>
    <scope>NUCLEOTIDE SEQUENCE</scope>
    <source>
        <strain evidence="1">UHG3</strain>
    </source>
</reference>
<dbReference type="Proteomes" id="UP001076464">
    <property type="component" value="Unassembled WGS sequence"/>
</dbReference>
<gene>
    <name evidence="1" type="ORF">NYO99_12550</name>
</gene>
<keyword evidence="2" id="KW-1185">Reference proteome</keyword>
<accession>A0ACC6CBZ9</accession>
<proteinExistence type="predicted"/>